<comment type="caution">
    <text evidence="2">The sequence shown here is derived from an EMBL/GenBank/DDBJ whole genome shotgun (WGS) entry which is preliminary data.</text>
</comment>
<dbReference type="PANTHER" id="PTHR28658">
    <property type="entry name" value="TRANSMEMBRANE PROTEIN 180"/>
    <property type="match status" value="1"/>
</dbReference>
<accession>X1ALS3</accession>
<sequence length="176" mass="20375">MENKTSDKLSRKNLIGYGFGAIPAGLFMYVFNLKYIELFYNDLLLLPIYFIIGLVIYMTVNALNDPLLGQLSDRTNREKWGSRRLIYIKYGAPIWAIAFLLIWFPWSYTDQIIIFIHFTISICLFDTMFTLVVLAWMALLPEMTSNIDERNKANFISLLIGAIAVVPFFSFLIFAK</sequence>
<feature type="transmembrane region" description="Helical" evidence="1">
    <location>
        <begin position="112"/>
        <end position="141"/>
    </location>
</feature>
<protein>
    <recommendedName>
        <fullName evidence="3">MFS transporter</fullName>
    </recommendedName>
</protein>
<dbReference type="AlphaFoldDB" id="X1ALS3"/>
<evidence type="ECO:0008006" key="3">
    <source>
        <dbReference type="Google" id="ProtNLM"/>
    </source>
</evidence>
<keyword evidence="1" id="KW-1133">Transmembrane helix</keyword>
<dbReference type="EMBL" id="BART01008215">
    <property type="protein sequence ID" value="GAG70432.1"/>
    <property type="molecule type" value="Genomic_DNA"/>
</dbReference>
<feature type="transmembrane region" description="Helical" evidence="1">
    <location>
        <begin position="14"/>
        <end position="31"/>
    </location>
</feature>
<dbReference type="InterPro" id="IPR036259">
    <property type="entry name" value="MFS_trans_sf"/>
</dbReference>
<dbReference type="PANTHER" id="PTHR28658:SF1">
    <property type="entry name" value="MAJOR FACILITATOR SUPERFAMILY DOMAIN CONTAINING 13B"/>
    <property type="match status" value="1"/>
</dbReference>
<gene>
    <name evidence="2" type="ORF">S01H4_18512</name>
</gene>
<proteinExistence type="predicted"/>
<feature type="transmembrane region" description="Helical" evidence="1">
    <location>
        <begin position="43"/>
        <end position="64"/>
    </location>
</feature>
<evidence type="ECO:0000256" key="1">
    <source>
        <dbReference type="SAM" id="Phobius"/>
    </source>
</evidence>
<reference evidence="2" key="1">
    <citation type="journal article" date="2014" name="Front. Microbiol.">
        <title>High frequency of phylogenetically diverse reductive dehalogenase-homologous genes in deep subseafloor sedimentary metagenomes.</title>
        <authorList>
            <person name="Kawai M."/>
            <person name="Futagami T."/>
            <person name="Toyoda A."/>
            <person name="Takaki Y."/>
            <person name="Nishi S."/>
            <person name="Hori S."/>
            <person name="Arai W."/>
            <person name="Tsubouchi T."/>
            <person name="Morono Y."/>
            <person name="Uchiyama I."/>
            <person name="Ito T."/>
            <person name="Fujiyama A."/>
            <person name="Inagaki F."/>
            <person name="Takami H."/>
        </authorList>
    </citation>
    <scope>NUCLEOTIDE SEQUENCE</scope>
    <source>
        <strain evidence="2">Expedition CK06-06</strain>
    </source>
</reference>
<dbReference type="SUPFAM" id="SSF103473">
    <property type="entry name" value="MFS general substrate transporter"/>
    <property type="match status" value="1"/>
</dbReference>
<keyword evidence="1" id="KW-0812">Transmembrane</keyword>
<evidence type="ECO:0000313" key="2">
    <source>
        <dbReference type="EMBL" id="GAG70432.1"/>
    </source>
</evidence>
<dbReference type="Gene3D" id="1.20.1250.20">
    <property type="entry name" value="MFS general substrate transporter like domains"/>
    <property type="match status" value="1"/>
</dbReference>
<feature type="transmembrane region" description="Helical" evidence="1">
    <location>
        <begin position="85"/>
        <end position="106"/>
    </location>
</feature>
<dbReference type="Pfam" id="PF13347">
    <property type="entry name" value="MFS_2"/>
    <property type="match status" value="1"/>
</dbReference>
<organism evidence="2">
    <name type="scientific">marine sediment metagenome</name>
    <dbReference type="NCBI Taxonomy" id="412755"/>
    <lineage>
        <taxon>unclassified sequences</taxon>
        <taxon>metagenomes</taxon>
        <taxon>ecological metagenomes</taxon>
    </lineage>
</organism>
<feature type="transmembrane region" description="Helical" evidence="1">
    <location>
        <begin position="153"/>
        <end position="175"/>
    </location>
</feature>
<dbReference type="InterPro" id="IPR040035">
    <property type="entry name" value="TMEM180"/>
</dbReference>
<name>X1ALS3_9ZZZZ</name>
<keyword evidence="1" id="KW-0472">Membrane</keyword>